<keyword evidence="3" id="KW-1185">Reference proteome</keyword>
<dbReference type="PANTHER" id="PTHR48207:SF3">
    <property type="entry name" value="SUCCINATE--HYDROXYMETHYLGLUTARATE COA-TRANSFERASE"/>
    <property type="match status" value="1"/>
</dbReference>
<accession>A0A6G7YM66</accession>
<dbReference type="InterPro" id="IPR050483">
    <property type="entry name" value="CoA-transferase_III_domain"/>
</dbReference>
<dbReference type="InterPro" id="IPR044855">
    <property type="entry name" value="CoA-Trfase_III_dom3_sf"/>
</dbReference>
<dbReference type="KEGG" id="spii:G7077_01625"/>
<dbReference type="SUPFAM" id="SSF89796">
    <property type="entry name" value="CoA-transferase family III (CaiB/BaiF)"/>
    <property type="match status" value="2"/>
</dbReference>
<evidence type="ECO:0000313" key="2">
    <source>
        <dbReference type="EMBL" id="QIK77806.1"/>
    </source>
</evidence>
<reference evidence="2 3" key="1">
    <citation type="submission" date="2020-03" db="EMBL/GenBank/DDBJ databases">
        <title>Sphingomonas sp. nov., isolated from fish.</title>
        <authorList>
            <person name="Hyun D.-W."/>
            <person name="Bae J.-W."/>
        </authorList>
    </citation>
    <scope>NUCLEOTIDE SEQUENCE [LARGE SCALE GENOMIC DNA]</scope>
    <source>
        <strain evidence="2 3">HDW15B</strain>
    </source>
</reference>
<dbReference type="RefSeq" id="WP_166410201.1">
    <property type="nucleotide sequence ID" value="NZ_CP049869.1"/>
</dbReference>
<dbReference type="Pfam" id="PF02515">
    <property type="entry name" value="CoA_transf_3"/>
    <property type="match status" value="2"/>
</dbReference>
<protein>
    <submittedName>
        <fullName evidence="2">CoA transferase</fullName>
    </submittedName>
</protein>
<dbReference type="Proteomes" id="UP000503222">
    <property type="component" value="Chromosome"/>
</dbReference>
<evidence type="ECO:0000313" key="3">
    <source>
        <dbReference type="Proteomes" id="UP000503222"/>
    </source>
</evidence>
<name>A0A6G7YM66_9SPHN</name>
<dbReference type="InterPro" id="IPR023606">
    <property type="entry name" value="CoA-Trfase_III_dom_1_sf"/>
</dbReference>
<keyword evidence="1 2" id="KW-0808">Transferase</keyword>
<dbReference type="EMBL" id="CP049869">
    <property type="protein sequence ID" value="QIK77806.1"/>
    <property type="molecule type" value="Genomic_DNA"/>
</dbReference>
<organism evidence="2 3">
    <name type="scientific">Sphingomonas piscis</name>
    <dbReference type="NCBI Taxonomy" id="2714943"/>
    <lineage>
        <taxon>Bacteria</taxon>
        <taxon>Pseudomonadati</taxon>
        <taxon>Pseudomonadota</taxon>
        <taxon>Alphaproteobacteria</taxon>
        <taxon>Sphingomonadales</taxon>
        <taxon>Sphingomonadaceae</taxon>
        <taxon>Sphingomonas</taxon>
    </lineage>
</organism>
<dbReference type="GO" id="GO:0008410">
    <property type="term" value="F:CoA-transferase activity"/>
    <property type="evidence" value="ECO:0007669"/>
    <property type="project" value="TreeGrafter"/>
</dbReference>
<sequence>MKPLAGHRVAVLGDMAERPLARILASLGADLNGAVENASFIIDDLGRDRIGDVDVPDRAIHVSVTPFGSDGPRADWRGGELIASAMGGALRVTGEPGRPPVKEAGDACTFHADMVAAAGAMAAHYARGTHGKGQHVDVSIQQVAFSRNVNGILVWQFDKRKLHRVGGALAYGKATVRAIWKLADGWCFHSLMTGRLGAPANQGLSDWMDEVGVDNPLRGTDWLKYNRSTLPAETRAEWETAIAAFFVTRTKAEIATEGRRRGINACVVNEPADVLADPHLKARAFFDTPSGLPERFATIREGSSAAAPAVHTGDRPGPLAGVRVLDFAWALVGSITTKTLGDLGADIVKVESRTRPDLSRMDVQVSASKAGEFDDKPWFAHLNSSKRSLSLNMKAPGARDILDPLIDWADVVVENFSPGTMAKLGLDYDRLAERNPGIVMVSGSVFGQTGPLAQEWGVDGTGGALSGRTYLTGYPDRDPVIPGAVPYGDVIVPYVMAANVAAALQHRRETGRGCHIDASMYEICVQQMRDYIAAARAGDRPQRSGNADRQVLFQDVFKAAGEDRWVAISLFDAMDRARLNAITGPDVAQWCAERDDHSIAVQLQAAGVAAGVVQDAEDLIECDPQIAHREALVTLDHPLLGPFGHVATPITLSRDRQQPFRAPRMGEHSEEIARTLCGLSQAQVDALRQSGVFE</sequence>
<dbReference type="Gene3D" id="3.40.50.10540">
    <property type="entry name" value="Crotonobetainyl-coa:carnitine coa-transferase, domain 1"/>
    <property type="match status" value="3"/>
</dbReference>
<evidence type="ECO:0000256" key="1">
    <source>
        <dbReference type="ARBA" id="ARBA00022679"/>
    </source>
</evidence>
<gene>
    <name evidence="2" type="ORF">G7077_01625</name>
</gene>
<dbReference type="InterPro" id="IPR003673">
    <property type="entry name" value="CoA-Trfase_fam_III"/>
</dbReference>
<dbReference type="AlphaFoldDB" id="A0A6G7YM66"/>
<proteinExistence type="predicted"/>
<dbReference type="Gene3D" id="3.30.1540.10">
    <property type="entry name" value="formyl-coa transferase, domain 3"/>
    <property type="match status" value="3"/>
</dbReference>
<dbReference type="PANTHER" id="PTHR48207">
    <property type="entry name" value="SUCCINATE--HYDROXYMETHYLGLUTARATE COA-TRANSFERASE"/>
    <property type="match status" value="1"/>
</dbReference>